<proteinExistence type="predicted"/>
<dbReference type="Proteomes" id="UP000006556">
    <property type="component" value="Chromosome"/>
</dbReference>
<dbReference type="NCBIfam" id="TIGR02580">
    <property type="entry name" value="cas_RAMP_Cmr4"/>
    <property type="match status" value="1"/>
</dbReference>
<dbReference type="GO" id="GO:0051607">
    <property type="term" value="P:defense response to virus"/>
    <property type="evidence" value="ECO:0007669"/>
    <property type="project" value="UniProtKB-KW"/>
</dbReference>
<keyword evidence="4" id="KW-1185">Reference proteome</keyword>
<keyword evidence="1" id="KW-0051">Antiviral defense</keyword>
<protein>
    <recommendedName>
        <fullName evidence="2">CRISPR type III-associated protein domain-containing protein</fullName>
    </recommendedName>
</protein>
<sequence>MATYERRRYLFMTTDPVHVGTGGYRLGRVDLSIVREPGTRVPKIPGTSLHGAARAYSARIYESPACAGQGTNQEGRSGHCGRDDCPICYTFGYLSRKTDQEDSTVGYSGVVNVFDARVLLFPVYSMAGPVWVSTVDIMQDAGFKVTNVPSNWNVGTALLTWERNDALNLGWLMVEIAGKVLVTASQEWSKDERWKQVQDKIVLVQPALFSQVVNSNLEVRTSVAIDPERGAAEDKALYTYEALPRATFLTCEVVLDDYRDGFPKDDGKNPLQGKKKWEGPLDVLDAGLRMIEWLGVGGMGTRGFGRLAVVGQTISNVWPDEEGQKNEQQHGTS</sequence>
<dbReference type="EMBL" id="AP009389">
    <property type="protein sequence ID" value="BAF58893.1"/>
    <property type="molecule type" value="Genomic_DNA"/>
</dbReference>
<dbReference type="eggNOG" id="COG1336">
    <property type="taxonomic scope" value="Bacteria"/>
</dbReference>
<dbReference type="PANTHER" id="PTHR36700">
    <property type="entry name" value="CRISPR SYSTEM CMR SUBUNIT CMR4"/>
    <property type="match status" value="1"/>
</dbReference>
<dbReference type="HOGENOM" id="CLU_047795_1_0_9"/>
<dbReference type="PANTHER" id="PTHR36700:SF1">
    <property type="entry name" value="CRISPR SYSTEM CMR SUBUNIT CMR4"/>
    <property type="match status" value="1"/>
</dbReference>
<gene>
    <name evidence="3" type="ordered locus">PTH_0712</name>
</gene>
<evidence type="ECO:0000313" key="3">
    <source>
        <dbReference type="EMBL" id="BAF58893.1"/>
    </source>
</evidence>
<feature type="domain" description="CRISPR type III-associated protein" evidence="2">
    <location>
        <begin position="13"/>
        <end position="307"/>
    </location>
</feature>
<dbReference type="InterPro" id="IPR013410">
    <property type="entry name" value="CRISPR-assoc_RAMP_Cmr4"/>
</dbReference>
<dbReference type="AlphaFoldDB" id="A5D4C8"/>
<reference evidence="4" key="1">
    <citation type="journal article" date="2008" name="Genome Res.">
        <title>The genome of Pelotomaculum thermopropionicum reveals niche-associated evolution in anaerobic microbiota.</title>
        <authorList>
            <person name="Kosaka T."/>
            <person name="Kato S."/>
            <person name="Shimoyama T."/>
            <person name="Ishii S."/>
            <person name="Abe T."/>
            <person name="Watanabe K."/>
        </authorList>
    </citation>
    <scope>NUCLEOTIDE SEQUENCE [LARGE SCALE GENOMIC DNA]</scope>
    <source>
        <strain evidence="4">DSM 13744 / JCM 10971 / SI</strain>
    </source>
</reference>
<organism evidence="3 4">
    <name type="scientific">Pelotomaculum thermopropionicum (strain DSM 13744 / JCM 10971 / SI)</name>
    <dbReference type="NCBI Taxonomy" id="370438"/>
    <lineage>
        <taxon>Bacteria</taxon>
        <taxon>Bacillati</taxon>
        <taxon>Bacillota</taxon>
        <taxon>Clostridia</taxon>
        <taxon>Eubacteriales</taxon>
        <taxon>Desulfotomaculaceae</taxon>
        <taxon>Pelotomaculum</taxon>
    </lineage>
</organism>
<dbReference type="STRING" id="370438.PTH_0712"/>
<evidence type="ECO:0000259" key="2">
    <source>
        <dbReference type="Pfam" id="PF03787"/>
    </source>
</evidence>
<dbReference type="Pfam" id="PF03787">
    <property type="entry name" value="RAMPs"/>
    <property type="match status" value="1"/>
</dbReference>
<accession>A5D4C8</accession>
<name>A5D4C8_PELTS</name>
<evidence type="ECO:0000256" key="1">
    <source>
        <dbReference type="ARBA" id="ARBA00023118"/>
    </source>
</evidence>
<dbReference type="InterPro" id="IPR005537">
    <property type="entry name" value="RAMP_III_fam"/>
</dbReference>
<dbReference type="KEGG" id="pth:PTH_0712"/>
<evidence type="ECO:0000313" key="4">
    <source>
        <dbReference type="Proteomes" id="UP000006556"/>
    </source>
</evidence>